<sequence>MHSTQSRATSESNDAGKTEQAAPHSKDTDIDRWVNIEMVQNVLLIWLDKNIDKNNNDFQNAISQLQKIVNNINVFMDGELCVEFVNNINDEKACIIIGDSFAQEIVPRIHDISQVARIFISSDSKKQHEQWIKGWSKIDGLFTEVSSICDALKQAANQCERNATPIGFIFTDSDLSKKTLNQLDCSFMYTQIMKDILLTIKFEDDHIKKFIEHCCAVFANNSGQLITVKEMEQNYLKQSPIWWYSRHSFLYPMLNHALRIMNADVIIKMGFFIYDLHRQIEQLHNEQFISQPMSEIFVVYRGQGLSKMNFEQMSRTNGGLISFNNFLSTSKYRDVSFAFAESNKANPDLVGILFVITIDPSNCTTPFASIRDVSNFVDEDEVLFSMHSVFRVNDVKPMDESQRLFQVDLTLTTDNDKDLRVLTEHIREEIDPDSKEWHRLGKLLIIIGQHDKAQQVYETLLSQAADDIERAVSYHHIGWAKHGKGENDEAIKFLEKAIKIRQETLPSHYPDLAKSYNQIGLTYCNIGEYEKAISSLKKAVEINQLLPTNHLDLAKSYNNIGLVYYVMGECEKALPYYEKSLEIYEKSLPPIHPDLAGSYNNIGLVCDGIGEYSKALSYCEKALEIHQKSLPSNHPELGNCYNNIGLAYYHMREYSNAISNYEKDLEIQKESQLSNHPNLAKSYDNIGKAYGGMGQYSKQLQLHEKALEIRQQSLPLNHPDLAQSFNSIGTVYVSMNDYSKALPFFERAVNIGQESLPPNNPRLQKWRNSLESVTRKL</sequence>
<feature type="compositionally biased region" description="Polar residues" evidence="5">
    <location>
        <begin position="766"/>
        <end position="777"/>
    </location>
</feature>
<gene>
    <name evidence="8" type="ORF">IZO911_LOCUS8632</name>
    <name evidence="7" type="ORF">JYZ213_LOCUS6381</name>
    <name evidence="10" type="ORF">KXQ929_LOCUS17745</name>
    <name evidence="9" type="ORF">OXD698_LOCUS6658</name>
</gene>
<evidence type="ECO:0000313" key="10">
    <source>
        <dbReference type="EMBL" id="CAF3813133.1"/>
    </source>
</evidence>
<name>A0A813V5H9_9BILA</name>
<feature type="repeat" description="TPR" evidence="3">
    <location>
        <begin position="596"/>
        <end position="629"/>
    </location>
</feature>
<feature type="compositionally biased region" description="Polar residues" evidence="5">
    <location>
        <begin position="1"/>
        <end position="15"/>
    </location>
</feature>
<feature type="region of interest" description="Disordered" evidence="5">
    <location>
        <begin position="756"/>
        <end position="777"/>
    </location>
</feature>
<keyword evidence="4" id="KW-0493">Microtubule</keyword>
<dbReference type="SUPFAM" id="SSF48452">
    <property type="entry name" value="TPR-like"/>
    <property type="match status" value="2"/>
</dbReference>
<dbReference type="GO" id="GO:0005576">
    <property type="term" value="C:extracellular region"/>
    <property type="evidence" value="ECO:0007669"/>
    <property type="project" value="InterPro"/>
</dbReference>
<dbReference type="SMART" id="SM00028">
    <property type="entry name" value="TPR"/>
    <property type="match status" value="8"/>
</dbReference>
<dbReference type="Proteomes" id="UP000663844">
    <property type="component" value="Unassembled WGS sequence"/>
</dbReference>
<feature type="repeat" description="TPR" evidence="3">
    <location>
        <begin position="680"/>
        <end position="713"/>
    </location>
</feature>
<feature type="repeat" description="TPR" evidence="3">
    <location>
        <begin position="513"/>
        <end position="546"/>
    </location>
</feature>
<evidence type="ECO:0000256" key="5">
    <source>
        <dbReference type="SAM" id="MobiDB-lite"/>
    </source>
</evidence>
<evidence type="ECO:0000256" key="4">
    <source>
        <dbReference type="RuleBase" id="RU367020"/>
    </source>
</evidence>
<dbReference type="Gene3D" id="3.90.176.10">
    <property type="entry name" value="Toxin ADP-ribosyltransferase, Chain A, domain 1"/>
    <property type="match status" value="1"/>
</dbReference>
<accession>A0A813V5H9</accession>
<dbReference type="EMBL" id="CAJNOG010000040">
    <property type="protein sequence ID" value="CAF0822365.1"/>
    <property type="molecule type" value="Genomic_DNA"/>
</dbReference>
<organism evidence="8 11">
    <name type="scientific">Adineta steineri</name>
    <dbReference type="NCBI Taxonomy" id="433720"/>
    <lineage>
        <taxon>Eukaryota</taxon>
        <taxon>Metazoa</taxon>
        <taxon>Spiralia</taxon>
        <taxon>Gnathifera</taxon>
        <taxon>Rotifera</taxon>
        <taxon>Eurotatoria</taxon>
        <taxon>Bdelloidea</taxon>
        <taxon>Adinetida</taxon>
        <taxon>Adinetidae</taxon>
        <taxon>Adineta</taxon>
    </lineage>
</organism>
<evidence type="ECO:0000256" key="3">
    <source>
        <dbReference type="PROSITE-ProRule" id="PRU00339"/>
    </source>
</evidence>
<dbReference type="Pfam" id="PF03496">
    <property type="entry name" value="ADPrib_exo_Tox"/>
    <property type="match status" value="1"/>
</dbReference>
<dbReference type="EMBL" id="CAJOBB010001128">
    <property type="protein sequence ID" value="CAF3813133.1"/>
    <property type="molecule type" value="Genomic_DNA"/>
</dbReference>
<dbReference type="GO" id="GO:0005871">
    <property type="term" value="C:kinesin complex"/>
    <property type="evidence" value="ECO:0007669"/>
    <property type="project" value="UniProtKB-UniRule"/>
</dbReference>
<dbReference type="EMBL" id="CAJNOE010000059">
    <property type="protein sequence ID" value="CAF0832947.1"/>
    <property type="molecule type" value="Genomic_DNA"/>
</dbReference>
<keyword evidence="4" id="KW-0206">Cytoskeleton</keyword>
<dbReference type="Pfam" id="PF13424">
    <property type="entry name" value="TPR_12"/>
    <property type="match status" value="4"/>
</dbReference>
<evidence type="ECO:0000313" key="11">
    <source>
        <dbReference type="Proteomes" id="UP000663860"/>
    </source>
</evidence>
<keyword evidence="1" id="KW-0677">Repeat</keyword>
<dbReference type="InterPro" id="IPR003540">
    <property type="entry name" value="ADP-ribosyltransferase"/>
</dbReference>
<feature type="region of interest" description="Disordered" evidence="5">
    <location>
        <begin position="1"/>
        <end position="26"/>
    </location>
</feature>
<dbReference type="EMBL" id="CAJOAZ010000293">
    <property type="protein sequence ID" value="CAF3605762.1"/>
    <property type="molecule type" value="Genomic_DNA"/>
</dbReference>
<comment type="similarity">
    <text evidence="4">Belongs to the kinesin light chain family.</text>
</comment>
<comment type="function">
    <text evidence="4">Kinesin is a microtubule-associated force-producing protein that play a role in organelle transport.</text>
</comment>
<dbReference type="AlphaFoldDB" id="A0A813V5H9"/>
<dbReference type="Proteomes" id="UP000663868">
    <property type="component" value="Unassembled WGS sequence"/>
</dbReference>
<feature type="domain" description="ADP ribosyltransferase" evidence="6">
    <location>
        <begin position="251"/>
        <end position="403"/>
    </location>
</feature>
<keyword evidence="4" id="KW-0963">Cytoplasm</keyword>
<dbReference type="PROSITE" id="PS50293">
    <property type="entry name" value="TPR_REGION"/>
    <property type="match status" value="3"/>
</dbReference>
<evidence type="ECO:0000313" key="8">
    <source>
        <dbReference type="EMBL" id="CAF0832947.1"/>
    </source>
</evidence>
<comment type="subcellular location">
    <subcellularLocation>
        <location evidence="4">Cytoplasm</location>
        <location evidence="4">Cytoskeleton</location>
    </subcellularLocation>
</comment>
<evidence type="ECO:0000313" key="9">
    <source>
        <dbReference type="EMBL" id="CAF3605762.1"/>
    </source>
</evidence>
<dbReference type="Gene3D" id="1.25.40.10">
    <property type="entry name" value="Tetratricopeptide repeat domain"/>
    <property type="match status" value="3"/>
</dbReference>
<dbReference type="Proteomes" id="UP000663845">
    <property type="component" value="Unassembled WGS sequence"/>
</dbReference>
<proteinExistence type="inferred from homology"/>
<dbReference type="PRINTS" id="PR00381">
    <property type="entry name" value="KINESINLIGHT"/>
</dbReference>
<dbReference type="SUPFAM" id="SSF56399">
    <property type="entry name" value="ADP-ribosylation"/>
    <property type="match status" value="1"/>
</dbReference>
<evidence type="ECO:0000256" key="2">
    <source>
        <dbReference type="ARBA" id="ARBA00022803"/>
    </source>
</evidence>
<feature type="repeat" description="TPR" evidence="3">
    <location>
        <begin position="471"/>
        <end position="504"/>
    </location>
</feature>
<dbReference type="InterPro" id="IPR019734">
    <property type="entry name" value="TPR_rpt"/>
</dbReference>
<evidence type="ECO:0000256" key="1">
    <source>
        <dbReference type="ARBA" id="ARBA00022737"/>
    </source>
</evidence>
<evidence type="ECO:0000313" key="7">
    <source>
        <dbReference type="EMBL" id="CAF0822365.1"/>
    </source>
</evidence>
<dbReference type="PANTHER" id="PTHR45641">
    <property type="entry name" value="TETRATRICOPEPTIDE REPEAT PROTEIN (AFU_ORTHOLOGUE AFUA_6G03870)"/>
    <property type="match status" value="1"/>
</dbReference>
<comment type="subunit">
    <text evidence="4">Oligomeric complex composed of two heavy chains and two light chains.</text>
</comment>
<feature type="repeat" description="TPR" evidence="3">
    <location>
        <begin position="638"/>
        <end position="671"/>
    </location>
</feature>
<feature type="repeat" description="TPR" evidence="3">
    <location>
        <begin position="722"/>
        <end position="755"/>
    </location>
</feature>
<dbReference type="PROSITE" id="PS51996">
    <property type="entry name" value="TR_MART"/>
    <property type="match status" value="1"/>
</dbReference>
<comment type="caution">
    <text evidence="8">The sequence shown here is derived from an EMBL/GenBank/DDBJ whole genome shotgun (WGS) entry which is preliminary data.</text>
</comment>
<dbReference type="InterPro" id="IPR011990">
    <property type="entry name" value="TPR-like_helical_dom_sf"/>
</dbReference>
<keyword evidence="2 3" id="KW-0802">TPR repeat</keyword>
<dbReference type="PROSITE" id="PS50005">
    <property type="entry name" value="TPR"/>
    <property type="match status" value="7"/>
</dbReference>
<feature type="repeat" description="TPR" evidence="3">
    <location>
        <begin position="554"/>
        <end position="587"/>
    </location>
</feature>
<keyword evidence="4" id="KW-0505">Motor protein</keyword>
<dbReference type="GO" id="GO:0005874">
    <property type="term" value="C:microtubule"/>
    <property type="evidence" value="ECO:0007669"/>
    <property type="project" value="UniProtKB-UniRule"/>
</dbReference>
<dbReference type="Proteomes" id="UP000663860">
    <property type="component" value="Unassembled WGS sequence"/>
</dbReference>
<evidence type="ECO:0000259" key="6">
    <source>
        <dbReference type="Pfam" id="PF03496"/>
    </source>
</evidence>
<reference evidence="8" key="1">
    <citation type="submission" date="2021-02" db="EMBL/GenBank/DDBJ databases">
        <authorList>
            <person name="Nowell W R."/>
        </authorList>
    </citation>
    <scope>NUCLEOTIDE SEQUENCE</scope>
</reference>
<protein>
    <recommendedName>
        <fullName evidence="4">Kinesin light chain</fullName>
    </recommendedName>
</protein>
<dbReference type="PANTHER" id="PTHR45641:SF19">
    <property type="entry name" value="NEPHROCYSTIN-3"/>
    <property type="match status" value="1"/>
</dbReference>